<organism evidence="1">
    <name type="scientific">Myoviridae sp. ctPuP5</name>
    <dbReference type="NCBI Taxonomy" id="2823543"/>
    <lineage>
        <taxon>Viruses</taxon>
        <taxon>Duplodnaviria</taxon>
        <taxon>Heunggongvirae</taxon>
        <taxon>Uroviricota</taxon>
        <taxon>Caudoviricetes</taxon>
    </lineage>
</organism>
<proteinExistence type="predicted"/>
<name>A0A8S5LAJ4_9CAUD</name>
<reference evidence="1" key="1">
    <citation type="journal article" date="2021" name="Proc. Natl. Acad. Sci. U.S.A.">
        <title>A Catalog of Tens of Thousands of Viruses from Human Metagenomes Reveals Hidden Associations with Chronic Diseases.</title>
        <authorList>
            <person name="Tisza M.J."/>
            <person name="Buck C.B."/>
        </authorList>
    </citation>
    <scope>NUCLEOTIDE SEQUENCE</scope>
    <source>
        <strain evidence="1">CtPuP5</strain>
    </source>
</reference>
<sequence length="121" mass="13317">MQSCLEKRSIDEREREIVRSDYNTNDRYSVTHKDALATGDAQGKGTGSGGHTFYLPDCNGSIGMINYQNFDTSPNSGAGNGADNEARQQAMVRSLYNPDKPYTMTSVITDVNRQAGQYQVP</sequence>
<protein>
    <submittedName>
        <fullName evidence="1">Uncharacterized protein</fullName>
    </submittedName>
</protein>
<evidence type="ECO:0000313" key="1">
    <source>
        <dbReference type="EMBL" id="DAD66810.1"/>
    </source>
</evidence>
<accession>A0A8S5LAJ4</accession>
<dbReference type="EMBL" id="BK014662">
    <property type="protein sequence ID" value="DAD66810.1"/>
    <property type="molecule type" value="Genomic_DNA"/>
</dbReference>